<name>A0ABP5CQL3_9PSEU</name>
<feature type="region of interest" description="Disordered" evidence="1">
    <location>
        <begin position="1"/>
        <end position="21"/>
    </location>
</feature>
<dbReference type="EMBL" id="BAAANN010000016">
    <property type="protein sequence ID" value="GAA1965375.1"/>
    <property type="molecule type" value="Genomic_DNA"/>
</dbReference>
<evidence type="ECO:0000313" key="3">
    <source>
        <dbReference type="Proteomes" id="UP001501116"/>
    </source>
</evidence>
<organism evidence="2 3">
    <name type="scientific">Amycolatopsis minnesotensis</name>
    <dbReference type="NCBI Taxonomy" id="337894"/>
    <lineage>
        <taxon>Bacteria</taxon>
        <taxon>Bacillati</taxon>
        <taxon>Actinomycetota</taxon>
        <taxon>Actinomycetes</taxon>
        <taxon>Pseudonocardiales</taxon>
        <taxon>Pseudonocardiaceae</taxon>
        <taxon>Amycolatopsis</taxon>
    </lineage>
</organism>
<sequence length="177" mass="19631">MAPDPRVQPGITTWPPSPASTHHRLRLRLKPKDAPPGGLDGAWWPRSRELRAELPALVEVLAIRLGYIAKVVYVRGEWENVPRRAEIDGHIVLLDASRAHDENLVVVTGPEPHRVRLLVIPPDTTAECGHAALMAASRRDNADRPGDLLAANDVLVPGRDDAQDTWDTEGGRLDRRW</sequence>
<gene>
    <name evidence="2" type="ORF">GCM10009754_41820</name>
</gene>
<dbReference type="Proteomes" id="UP001501116">
    <property type="component" value="Unassembled WGS sequence"/>
</dbReference>
<proteinExistence type="predicted"/>
<evidence type="ECO:0000256" key="1">
    <source>
        <dbReference type="SAM" id="MobiDB-lite"/>
    </source>
</evidence>
<dbReference type="Pfam" id="PF19457">
    <property type="entry name" value="DUF5994"/>
    <property type="match status" value="1"/>
</dbReference>
<dbReference type="RefSeq" id="WP_344421126.1">
    <property type="nucleotide sequence ID" value="NZ_BAAANN010000016.1"/>
</dbReference>
<protein>
    <submittedName>
        <fullName evidence="2">Uncharacterized protein</fullName>
    </submittedName>
</protein>
<dbReference type="InterPro" id="IPR046036">
    <property type="entry name" value="DUF5994"/>
</dbReference>
<keyword evidence="3" id="KW-1185">Reference proteome</keyword>
<accession>A0ABP5CQL3</accession>
<reference evidence="3" key="1">
    <citation type="journal article" date="2019" name="Int. J. Syst. Evol. Microbiol.">
        <title>The Global Catalogue of Microorganisms (GCM) 10K type strain sequencing project: providing services to taxonomists for standard genome sequencing and annotation.</title>
        <authorList>
            <consortium name="The Broad Institute Genomics Platform"/>
            <consortium name="The Broad Institute Genome Sequencing Center for Infectious Disease"/>
            <person name="Wu L."/>
            <person name="Ma J."/>
        </authorList>
    </citation>
    <scope>NUCLEOTIDE SEQUENCE [LARGE SCALE GENOMIC DNA]</scope>
    <source>
        <strain evidence="3">JCM 14545</strain>
    </source>
</reference>
<comment type="caution">
    <text evidence="2">The sequence shown here is derived from an EMBL/GenBank/DDBJ whole genome shotgun (WGS) entry which is preliminary data.</text>
</comment>
<evidence type="ECO:0000313" key="2">
    <source>
        <dbReference type="EMBL" id="GAA1965375.1"/>
    </source>
</evidence>